<dbReference type="Pfam" id="PF03795">
    <property type="entry name" value="YCII"/>
    <property type="match status" value="1"/>
</dbReference>
<dbReference type="OrthoDB" id="5519740at2759"/>
<dbReference type="InterPro" id="IPR011008">
    <property type="entry name" value="Dimeric_a/b-barrel"/>
</dbReference>
<dbReference type="SUPFAM" id="SSF54909">
    <property type="entry name" value="Dimeric alpha+beta barrel"/>
    <property type="match status" value="1"/>
</dbReference>
<dbReference type="PANTHER" id="PTHR33606">
    <property type="entry name" value="PROTEIN YCII"/>
    <property type="match status" value="1"/>
</dbReference>
<evidence type="ECO:0000259" key="1">
    <source>
        <dbReference type="Pfam" id="PF03795"/>
    </source>
</evidence>
<sequence>MSETAQKVFHKFLVYAPDKRDEGALGRRLSVRDQHVVVTRQNIASGFIRVASALITPESLDQEQKKMVGSVFICEAENAEKVREMIEADIYYTSDVWDPEKIVILGMLPATPLP</sequence>
<evidence type="ECO:0000313" key="3">
    <source>
        <dbReference type="Proteomes" id="UP000242287"/>
    </source>
</evidence>
<dbReference type="Proteomes" id="UP000242287">
    <property type="component" value="Unassembled WGS sequence"/>
</dbReference>
<feature type="domain" description="YCII-related" evidence="1">
    <location>
        <begin position="20"/>
        <end position="98"/>
    </location>
</feature>
<proteinExistence type="predicted"/>
<dbReference type="EMBL" id="KZ301982">
    <property type="protein sequence ID" value="PFH52052.1"/>
    <property type="molecule type" value="Genomic_DNA"/>
</dbReference>
<reference evidence="2 3" key="1">
    <citation type="submission" date="2014-02" db="EMBL/GenBank/DDBJ databases">
        <title>Transposable element dynamics among asymbiotic and ectomycorrhizal Amanita fungi.</title>
        <authorList>
            <consortium name="DOE Joint Genome Institute"/>
            <person name="Hess J."/>
            <person name="Skrede I."/>
            <person name="Wolfe B."/>
            <person name="LaButti K."/>
            <person name="Ohm R.A."/>
            <person name="Grigoriev I.V."/>
            <person name="Pringle A."/>
        </authorList>
    </citation>
    <scope>NUCLEOTIDE SEQUENCE [LARGE SCALE GENOMIC DNA]</scope>
    <source>
        <strain evidence="2 3">SKay4041</strain>
    </source>
</reference>
<dbReference type="Gene3D" id="3.30.70.1060">
    <property type="entry name" value="Dimeric alpha+beta barrel"/>
    <property type="match status" value="1"/>
</dbReference>
<name>A0A2A9NWH6_9AGAR</name>
<gene>
    <name evidence="2" type="ORF">AMATHDRAFT_141095</name>
</gene>
<accession>A0A2A9NWH6</accession>
<evidence type="ECO:0000313" key="2">
    <source>
        <dbReference type="EMBL" id="PFH52052.1"/>
    </source>
</evidence>
<dbReference type="PANTHER" id="PTHR33606:SF3">
    <property type="entry name" value="PROTEIN YCII"/>
    <property type="match status" value="1"/>
</dbReference>
<dbReference type="InterPro" id="IPR005545">
    <property type="entry name" value="YCII"/>
</dbReference>
<protein>
    <recommendedName>
        <fullName evidence="1">YCII-related domain-containing protein</fullName>
    </recommendedName>
</protein>
<dbReference type="AlphaFoldDB" id="A0A2A9NWH6"/>
<dbReference type="InterPro" id="IPR051807">
    <property type="entry name" value="Sec-metab_biosynth-assoc"/>
</dbReference>
<organism evidence="2 3">
    <name type="scientific">Amanita thiersii Skay4041</name>
    <dbReference type="NCBI Taxonomy" id="703135"/>
    <lineage>
        <taxon>Eukaryota</taxon>
        <taxon>Fungi</taxon>
        <taxon>Dikarya</taxon>
        <taxon>Basidiomycota</taxon>
        <taxon>Agaricomycotina</taxon>
        <taxon>Agaricomycetes</taxon>
        <taxon>Agaricomycetidae</taxon>
        <taxon>Agaricales</taxon>
        <taxon>Pluteineae</taxon>
        <taxon>Amanitaceae</taxon>
        <taxon>Amanita</taxon>
    </lineage>
</organism>
<keyword evidence="3" id="KW-1185">Reference proteome</keyword>